<dbReference type="EMBL" id="JADJMH010000038">
    <property type="protein sequence ID" value="MBK7677597.1"/>
    <property type="molecule type" value="Genomic_DNA"/>
</dbReference>
<dbReference type="Proteomes" id="UP000697998">
    <property type="component" value="Unassembled WGS sequence"/>
</dbReference>
<sequence>MKSWNSSPHPISDIREWQNSGRLEIRPDFQRKEVWSEAAKIMLMDTIIRAIPMPKIFVSSTLKDDQVYRTVIDGQQRTSAILSFLRDAFPLEKPYVGEFRGLFFSQLPTGVRNSFLQYRIDFNEAIEFSDEELRETYSRLNKYSVALTKQELRRADFPGDFLRLSESLALLDFFETSKIFTVANRRRSADVEFVSELLAGLLAGPQDKRDTLDSFYLSYSSWDIQQKDAAKNRFMGVLADLGMIFSDDLVIHSTRFRQKADFYSLTLAVDELRRSGGSIEGLDLAPLREDLKTLDQLIAPESECKDCRDYAIKCVSQANSYSSRRWRMGFLKNVLGGTYLRRPPLGDGAVLFYRISTTDFGGGMCPPPEHECSECDVSIDPKLEEIIAWHKNASVFQMSNATRIHRECGETSKWCFITGEDSDKDLTFDQEESPGPV</sequence>
<protein>
    <submittedName>
        <fullName evidence="2">DUF262 domain-containing protein</fullName>
    </submittedName>
</protein>
<evidence type="ECO:0000259" key="1">
    <source>
        <dbReference type="Pfam" id="PF03235"/>
    </source>
</evidence>
<dbReference type="PANTHER" id="PTHR39639">
    <property type="entry name" value="CHROMOSOME 16, WHOLE GENOME SHOTGUN SEQUENCE"/>
    <property type="match status" value="1"/>
</dbReference>
<dbReference type="InterPro" id="IPR004919">
    <property type="entry name" value="GmrSD_N"/>
</dbReference>
<proteinExistence type="predicted"/>
<dbReference type="AlphaFoldDB" id="A0A935Q3Z7"/>
<organism evidence="2 3">
    <name type="scientific">Candidatus Accumulibacter proximus</name>
    <dbReference type="NCBI Taxonomy" id="2954385"/>
    <lineage>
        <taxon>Bacteria</taxon>
        <taxon>Pseudomonadati</taxon>
        <taxon>Pseudomonadota</taxon>
        <taxon>Betaproteobacteria</taxon>
        <taxon>Candidatus Accumulibacter</taxon>
    </lineage>
</organism>
<comment type="caution">
    <text evidence="2">The sequence shown here is derived from an EMBL/GenBank/DDBJ whole genome shotgun (WGS) entry which is preliminary data.</text>
</comment>
<reference evidence="2 3" key="1">
    <citation type="submission" date="2020-10" db="EMBL/GenBank/DDBJ databases">
        <title>Connecting structure to function with the recovery of over 1000 high-quality activated sludge metagenome-assembled genomes encoding full-length rRNA genes using long-read sequencing.</title>
        <authorList>
            <person name="Singleton C.M."/>
            <person name="Petriglieri F."/>
            <person name="Kristensen J.M."/>
            <person name="Kirkegaard R.H."/>
            <person name="Michaelsen T.Y."/>
            <person name="Andersen M.H."/>
            <person name="Karst S.M."/>
            <person name="Dueholm M.S."/>
            <person name="Nielsen P.H."/>
            <person name="Albertsen M."/>
        </authorList>
    </citation>
    <scope>NUCLEOTIDE SEQUENCE [LARGE SCALE GENOMIC DNA]</scope>
    <source>
        <strain evidence="2">EsbW_18-Q3-R4-48_BATAC.285</strain>
    </source>
</reference>
<name>A0A935Q3Z7_9PROT</name>
<evidence type="ECO:0000313" key="2">
    <source>
        <dbReference type="EMBL" id="MBK7677597.1"/>
    </source>
</evidence>
<accession>A0A935Q3Z7</accession>
<dbReference type="Pfam" id="PF03235">
    <property type="entry name" value="GmrSD_N"/>
    <property type="match status" value="1"/>
</dbReference>
<evidence type="ECO:0000313" key="3">
    <source>
        <dbReference type="Proteomes" id="UP000697998"/>
    </source>
</evidence>
<gene>
    <name evidence="2" type="ORF">IPJ27_24210</name>
</gene>
<dbReference type="PANTHER" id="PTHR39639:SF1">
    <property type="entry name" value="DUF262 DOMAIN-CONTAINING PROTEIN"/>
    <property type="match status" value="1"/>
</dbReference>
<feature type="domain" description="GmrSD restriction endonucleases N-terminal" evidence="1">
    <location>
        <begin position="25"/>
        <end position="157"/>
    </location>
</feature>